<dbReference type="SUPFAM" id="SSF52833">
    <property type="entry name" value="Thioredoxin-like"/>
    <property type="match status" value="1"/>
</dbReference>
<gene>
    <name evidence="3" type="ORF">A3Q41_00477</name>
</gene>
<keyword evidence="1" id="KW-1133">Transmembrane helix</keyword>
<dbReference type="AlphaFoldDB" id="A0A143QHE3"/>
<protein>
    <submittedName>
        <fullName evidence="3">Putative glutaredoxin.1</fullName>
        <ecNumber evidence="3">1.-.-.-</ecNumber>
    </submittedName>
</protein>
<reference evidence="4" key="2">
    <citation type="submission" date="2016-04" db="EMBL/GenBank/DDBJ databases">
        <title>Complete Genome and Plasmid Sequences for Rhodococcus fascians D188 and Draft Sequences for Rhodococcus spp. Isolates PBTS 1 and PBTS 2.</title>
        <authorList>
            <person name="Stamer R."/>
            <person name="Vereecke D."/>
            <person name="Zhang Y."/>
            <person name="Schilkey F."/>
            <person name="Devitt N."/>
            <person name="Randall J."/>
        </authorList>
    </citation>
    <scope>NUCLEOTIDE SEQUENCE [LARGE SCALE GENOMIC DNA]</scope>
    <source>
        <strain evidence="4">PBTS2</strain>
    </source>
</reference>
<dbReference type="EMBL" id="CP015220">
    <property type="protein sequence ID" value="AMY21797.1"/>
    <property type="molecule type" value="Genomic_DNA"/>
</dbReference>
<dbReference type="Proteomes" id="UP000076038">
    <property type="component" value="Chromosome"/>
</dbReference>
<feature type="domain" description="Glutaredoxin" evidence="2">
    <location>
        <begin position="70"/>
        <end position="127"/>
    </location>
</feature>
<evidence type="ECO:0000313" key="4">
    <source>
        <dbReference type="Proteomes" id="UP000076038"/>
    </source>
</evidence>
<reference evidence="3 4" key="1">
    <citation type="journal article" date="2016" name="Genome Announc.">
        <title>Complete Genome and Plasmid Sequences for Rhodococcus fascians D188 and Draft Sequences for Rhodococcus Isolates PBTS 1 and PBTS 2.</title>
        <authorList>
            <person name="Stamler R.A."/>
            <person name="Vereecke D."/>
            <person name="Zhang Y."/>
            <person name="Schilkey F."/>
            <person name="Devitt N."/>
            <person name="Randall J.J."/>
        </authorList>
    </citation>
    <scope>NUCLEOTIDE SEQUENCE [LARGE SCALE GENOMIC DNA]</scope>
    <source>
        <strain evidence="3 4">PBTS2</strain>
    </source>
</reference>
<feature type="transmembrane region" description="Helical" evidence="1">
    <location>
        <begin position="6"/>
        <end position="23"/>
    </location>
</feature>
<dbReference type="KEGG" id="rhs:A3Q41_00477"/>
<dbReference type="GO" id="GO:0016491">
    <property type="term" value="F:oxidoreductase activity"/>
    <property type="evidence" value="ECO:0007669"/>
    <property type="project" value="UniProtKB-KW"/>
</dbReference>
<dbReference type="PATRIC" id="fig|1653479.3.peg.486"/>
<keyword evidence="4" id="KW-1185">Reference proteome</keyword>
<feature type="transmembrane region" description="Helical" evidence="1">
    <location>
        <begin position="30"/>
        <end position="49"/>
    </location>
</feature>
<accession>A0A143QHE3</accession>
<evidence type="ECO:0000313" key="3">
    <source>
        <dbReference type="EMBL" id="AMY21797.1"/>
    </source>
</evidence>
<keyword evidence="1" id="KW-0812">Transmembrane</keyword>
<organism evidence="3 4">
    <name type="scientific">Rhodococcoides fascians</name>
    <name type="common">Rhodococcus fascians</name>
    <dbReference type="NCBI Taxonomy" id="1828"/>
    <lineage>
        <taxon>Bacteria</taxon>
        <taxon>Bacillati</taxon>
        <taxon>Actinomycetota</taxon>
        <taxon>Actinomycetes</taxon>
        <taxon>Mycobacteriales</taxon>
        <taxon>Nocardiaceae</taxon>
        <taxon>Rhodococcoides</taxon>
    </lineage>
</organism>
<dbReference type="OrthoDB" id="8991911at2"/>
<dbReference type="Pfam" id="PF00462">
    <property type="entry name" value="Glutaredoxin"/>
    <property type="match status" value="1"/>
</dbReference>
<evidence type="ECO:0000259" key="2">
    <source>
        <dbReference type="Pfam" id="PF00462"/>
    </source>
</evidence>
<dbReference type="Gene3D" id="3.40.30.10">
    <property type="entry name" value="Glutaredoxin"/>
    <property type="match status" value="1"/>
</dbReference>
<dbReference type="RefSeq" id="WP_048316195.1">
    <property type="nucleotide sequence ID" value="NZ_CP015220.1"/>
</dbReference>
<keyword evidence="1" id="KW-0472">Membrane</keyword>
<dbReference type="EC" id="1.-.-.-" evidence="3"/>
<proteinExistence type="predicted"/>
<dbReference type="InterPro" id="IPR002109">
    <property type="entry name" value="Glutaredoxin"/>
</dbReference>
<keyword evidence="3" id="KW-0560">Oxidoreductase</keyword>
<name>A0A143QHE3_RHOFA</name>
<sequence>MRNARQWVIAAVAAVAGFALVNFGNIASSMVIMVLVVVFLLVLTTPVLYPRSASDDASRVFATEKSVPLIYWRPGCIFCLRLRVALLLRGKKAVWTNIRADAAAAARVRSVNDGNETVPTVFVGTEHRTNPSPSWVVEQFV</sequence>
<evidence type="ECO:0000256" key="1">
    <source>
        <dbReference type="SAM" id="Phobius"/>
    </source>
</evidence>
<dbReference type="InterPro" id="IPR036249">
    <property type="entry name" value="Thioredoxin-like_sf"/>
</dbReference>